<evidence type="ECO:0000313" key="2">
    <source>
        <dbReference type="Proteomes" id="UP000242699"/>
    </source>
</evidence>
<gene>
    <name evidence="1" type="ORF">C7B43_04530</name>
</gene>
<protein>
    <submittedName>
        <fullName evidence="1">Uncharacterized protein</fullName>
    </submittedName>
</protein>
<comment type="caution">
    <text evidence="1">The sequence shown here is derived from an EMBL/GenBank/DDBJ whole genome shotgun (WGS) entry which is preliminary data.</text>
</comment>
<proteinExistence type="predicted"/>
<dbReference type="EMBL" id="PXYT01000007">
    <property type="protein sequence ID" value="PSR30740.1"/>
    <property type="molecule type" value="Genomic_DNA"/>
</dbReference>
<name>A0A2T2X8B9_9FIRM</name>
<dbReference type="AlphaFoldDB" id="A0A2T2X8B9"/>
<reference evidence="1 2" key="1">
    <citation type="journal article" date="2014" name="BMC Genomics">
        <title>Comparison of environmental and isolate Sulfobacillus genomes reveals diverse carbon, sulfur, nitrogen, and hydrogen metabolisms.</title>
        <authorList>
            <person name="Justice N.B."/>
            <person name="Norman A."/>
            <person name="Brown C.T."/>
            <person name="Singh A."/>
            <person name="Thomas B.C."/>
            <person name="Banfield J.F."/>
        </authorList>
    </citation>
    <scope>NUCLEOTIDE SEQUENCE [LARGE SCALE GENOMIC DNA]</scope>
    <source>
        <strain evidence="1">AMDSBA1</strain>
    </source>
</reference>
<sequence>MVLGQCDLLSLDSGERVDLYRNPPQNPGAAQRMAKGWPVLLNWSSIRYGKSCGAFSAAWKRLQRKNPLSTTAERKHNTIDILGIFYSLVHTFPD</sequence>
<organism evidence="1 2">
    <name type="scientific">Sulfobacillus benefaciens</name>
    <dbReference type="NCBI Taxonomy" id="453960"/>
    <lineage>
        <taxon>Bacteria</taxon>
        <taxon>Bacillati</taxon>
        <taxon>Bacillota</taxon>
        <taxon>Clostridia</taxon>
        <taxon>Eubacteriales</taxon>
        <taxon>Clostridiales Family XVII. Incertae Sedis</taxon>
        <taxon>Sulfobacillus</taxon>
    </lineage>
</organism>
<accession>A0A2T2X8B9</accession>
<evidence type="ECO:0000313" key="1">
    <source>
        <dbReference type="EMBL" id="PSR30740.1"/>
    </source>
</evidence>
<dbReference type="Proteomes" id="UP000242699">
    <property type="component" value="Unassembled WGS sequence"/>
</dbReference>